<dbReference type="AlphaFoldDB" id="E1YI11"/>
<sequence>MIIVDDLCVKHVLLPEKAQNKNCNFWGKADGSEAVKTLETHSAGLDALVPWRMR</sequence>
<dbReference type="EMBL" id="FR695874">
    <property type="protein sequence ID" value="CBX30280.1"/>
    <property type="molecule type" value="Genomic_DNA"/>
</dbReference>
<organism evidence="1">
    <name type="scientific">uncultured Desulfobacterium sp</name>
    <dbReference type="NCBI Taxonomy" id="201089"/>
    <lineage>
        <taxon>Bacteria</taxon>
        <taxon>Pseudomonadati</taxon>
        <taxon>Thermodesulfobacteriota</taxon>
        <taxon>Desulfobacteria</taxon>
        <taxon>Desulfobacterales</taxon>
        <taxon>Desulfobacteriaceae</taxon>
        <taxon>Desulfobacterium</taxon>
        <taxon>environmental samples</taxon>
    </lineage>
</organism>
<accession>E1YI11</accession>
<evidence type="ECO:0000313" key="1">
    <source>
        <dbReference type="EMBL" id="CBX30280.1"/>
    </source>
</evidence>
<name>E1YI11_9BACT</name>
<reference evidence="1" key="1">
    <citation type="journal article" date="2011" name="Environ. Microbiol.">
        <title>Genomic insights into the metabolic potential of the polycyclic aromatic hydrocarbon degrading sulfate-reducing Deltaproteobacterium N47.</title>
        <authorList>
            <person name="Bergmann F."/>
            <person name="Selesi D."/>
            <person name="Weinmaier T."/>
            <person name="Tischler P."/>
            <person name="Rattei T."/>
            <person name="Meckenstock R.U."/>
        </authorList>
    </citation>
    <scope>NUCLEOTIDE SEQUENCE</scope>
</reference>
<gene>
    <name evidence="1" type="ORF">N47_D30890</name>
</gene>
<protein>
    <submittedName>
        <fullName evidence="1">Uncharacterized protein</fullName>
    </submittedName>
</protein>
<proteinExistence type="predicted"/>